<gene>
    <name evidence="2" type="ORF">M422DRAFT_259395</name>
</gene>
<dbReference type="HOGENOM" id="CLU_2518832_0_0_1"/>
<feature type="compositionally biased region" description="Acidic residues" evidence="1">
    <location>
        <begin position="16"/>
        <end position="25"/>
    </location>
</feature>
<dbReference type="AlphaFoldDB" id="A0A0C9V8Y2"/>
<proteinExistence type="predicted"/>
<keyword evidence="3" id="KW-1185">Reference proteome</keyword>
<accession>A0A0C9V8Y2</accession>
<dbReference type="Proteomes" id="UP000054279">
    <property type="component" value="Unassembled WGS sequence"/>
</dbReference>
<feature type="non-terminal residue" evidence="2">
    <location>
        <position position="1"/>
    </location>
</feature>
<evidence type="ECO:0000313" key="2">
    <source>
        <dbReference type="EMBL" id="KIJ38007.1"/>
    </source>
</evidence>
<name>A0A0C9V8Y2_SPHS4</name>
<organism evidence="2 3">
    <name type="scientific">Sphaerobolus stellatus (strain SS14)</name>
    <dbReference type="NCBI Taxonomy" id="990650"/>
    <lineage>
        <taxon>Eukaryota</taxon>
        <taxon>Fungi</taxon>
        <taxon>Dikarya</taxon>
        <taxon>Basidiomycota</taxon>
        <taxon>Agaricomycotina</taxon>
        <taxon>Agaricomycetes</taxon>
        <taxon>Phallomycetidae</taxon>
        <taxon>Geastrales</taxon>
        <taxon>Sphaerobolaceae</taxon>
        <taxon>Sphaerobolus</taxon>
    </lineage>
</organism>
<dbReference type="EMBL" id="KN837164">
    <property type="protein sequence ID" value="KIJ38007.1"/>
    <property type="molecule type" value="Genomic_DNA"/>
</dbReference>
<evidence type="ECO:0000256" key="1">
    <source>
        <dbReference type="SAM" id="MobiDB-lite"/>
    </source>
</evidence>
<reference evidence="2 3" key="1">
    <citation type="submission" date="2014-06" db="EMBL/GenBank/DDBJ databases">
        <title>Evolutionary Origins and Diversification of the Mycorrhizal Mutualists.</title>
        <authorList>
            <consortium name="DOE Joint Genome Institute"/>
            <consortium name="Mycorrhizal Genomics Consortium"/>
            <person name="Kohler A."/>
            <person name="Kuo A."/>
            <person name="Nagy L.G."/>
            <person name="Floudas D."/>
            <person name="Copeland A."/>
            <person name="Barry K.W."/>
            <person name="Cichocki N."/>
            <person name="Veneault-Fourrey C."/>
            <person name="LaButti K."/>
            <person name="Lindquist E.A."/>
            <person name="Lipzen A."/>
            <person name="Lundell T."/>
            <person name="Morin E."/>
            <person name="Murat C."/>
            <person name="Riley R."/>
            <person name="Ohm R."/>
            <person name="Sun H."/>
            <person name="Tunlid A."/>
            <person name="Henrissat B."/>
            <person name="Grigoriev I.V."/>
            <person name="Hibbett D.S."/>
            <person name="Martin F."/>
        </authorList>
    </citation>
    <scope>NUCLEOTIDE SEQUENCE [LARGE SCALE GENOMIC DNA]</scope>
    <source>
        <strain evidence="2 3">SS14</strain>
    </source>
</reference>
<sequence length="85" mass="9098">SVTLPELQPYDASENAIDDDFDEFVPEPPKPVVQAPAPDGVSESVTGGQYFVLPGELTERLTSIDQNLARIAAALELLVVKQMGS</sequence>
<feature type="region of interest" description="Disordered" evidence="1">
    <location>
        <begin position="1"/>
        <end position="41"/>
    </location>
</feature>
<evidence type="ECO:0000313" key="3">
    <source>
        <dbReference type="Proteomes" id="UP000054279"/>
    </source>
</evidence>
<protein>
    <submittedName>
        <fullName evidence="2">Uncharacterized protein</fullName>
    </submittedName>
</protein>